<protein>
    <submittedName>
        <fullName evidence="2">Uncharacterized protein</fullName>
    </submittedName>
</protein>
<feature type="compositionally biased region" description="Basic and acidic residues" evidence="1">
    <location>
        <begin position="60"/>
        <end position="70"/>
    </location>
</feature>
<evidence type="ECO:0000256" key="1">
    <source>
        <dbReference type="SAM" id="MobiDB-lite"/>
    </source>
</evidence>
<reference evidence="2" key="1">
    <citation type="journal article" date="2014" name="Int. J. Syst. Evol. Microbiol.">
        <title>Complete genome sequence of Corynebacterium casei LMG S-19264T (=DSM 44701T), isolated from a smear-ripened cheese.</title>
        <authorList>
            <consortium name="US DOE Joint Genome Institute (JGI-PGF)"/>
            <person name="Walter F."/>
            <person name="Albersmeier A."/>
            <person name="Kalinowski J."/>
            <person name="Ruckert C."/>
        </authorList>
    </citation>
    <scope>NUCLEOTIDE SEQUENCE</scope>
    <source>
        <strain evidence="2">JCM 14719</strain>
    </source>
</reference>
<dbReference type="AlphaFoldDB" id="A0A8J3B8F5"/>
<comment type="caution">
    <text evidence="2">The sequence shown here is derived from an EMBL/GenBank/DDBJ whole genome shotgun (WGS) entry which is preliminary data.</text>
</comment>
<dbReference type="EMBL" id="BMOF01000011">
    <property type="protein sequence ID" value="GGJ96872.1"/>
    <property type="molecule type" value="Genomic_DNA"/>
</dbReference>
<proteinExistence type="predicted"/>
<gene>
    <name evidence="2" type="ORF">GCM10007043_08330</name>
</gene>
<dbReference type="Proteomes" id="UP000637720">
    <property type="component" value="Unassembled WGS sequence"/>
</dbReference>
<reference evidence="2" key="2">
    <citation type="submission" date="2020-09" db="EMBL/GenBank/DDBJ databases">
        <authorList>
            <person name="Sun Q."/>
            <person name="Ohkuma M."/>
        </authorList>
    </citation>
    <scope>NUCLEOTIDE SEQUENCE</scope>
    <source>
        <strain evidence="2">JCM 14719</strain>
    </source>
</reference>
<evidence type="ECO:0000313" key="3">
    <source>
        <dbReference type="Proteomes" id="UP000637720"/>
    </source>
</evidence>
<sequence>MRKTRRHPREENVSTLTIAVGALAVHQIREAGSLNIGHTRNVRLLPAIKREPATPAQPKTHPEDARRERP</sequence>
<accession>A0A8J3B8F5</accession>
<name>A0A8J3B8F5_9BACI</name>
<evidence type="ECO:0000313" key="2">
    <source>
        <dbReference type="EMBL" id="GGJ96872.1"/>
    </source>
</evidence>
<feature type="region of interest" description="Disordered" evidence="1">
    <location>
        <begin position="45"/>
        <end position="70"/>
    </location>
</feature>
<organism evidence="2 3">
    <name type="scientific">Calditerricola satsumensis</name>
    <dbReference type="NCBI Taxonomy" id="373054"/>
    <lineage>
        <taxon>Bacteria</taxon>
        <taxon>Bacillati</taxon>
        <taxon>Bacillota</taxon>
        <taxon>Bacilli</taxon>
        <taxon>Bacillales</taxon>
        <taxon>Bacillaceae</taxon>
        <taxon>Calditerricola</taxon>
    </lineage>
</organism>
<keyword evidence="3" id="KW-1185">Reference proteome</keyword>